<dbReference type="InterPro" id="IPR010064">
    <property type="entry name" value="HK97-gp10_tail"/>
</dbReference>
<dbReference type="EMBL" id="VTUZ01000001">
    <property type="protein sequence ID" value="KAA1015972.1"/>
    <property type="molecule type" value="Genomic_DNA"/>
</dbReference>
<organism evidence="1 2">
    <name type="scientific">Paraburkholderia panacisoli</name>
    <dbReference type="NCBI Taxonomy" id="2603818"/>
    <lineage>
        <taxon>Bacteria</taxon>
        <taxon>Pseudomonadati</taxon>
        <taxon>Pseudomonadota</taxon>
        <taxon>Betaproteobacteria</taxon>
        <taxon>Burkholderiales</taxon>
        <taxon>Burkholderiaceae</taxon>
        <taxon>Paraburkholderia</taxon>
    </lineage>
</organism>
<dbReference type="Pfam" id="PF04883">
    <property type="entry name" value="HK97-gp10_like"/>
    <property type="match status" value="1"/>
</dbReference>
<sequence>MADLKYVNGLAEILDALEALPKNVANNINRGAANAMAMVVRDKARELAPVYSGNDPRVRAGQLKRNIIAVHSRSLSGTVRQTTVVTVRRGTGKYKKVVKDKVVYLDAYYWTWVEFGHWYVPPRPKAPEGGKRQSRAAWRKQHQGGSGAIWVEARPFIRPALTAAADDALKAGIAYYNRRIDEEVAKAAHFAAFMESRV</sequence>
<evidence type="ECO:0000313" key="2">
    <source>
        <dbReference type="Proteomes" id="UP000325273"/>
    </source>
</evidence>
<reference evidence="1 2" key="1">
    <citation type="submission" date="2019-08" db="EMBL/GenBank/DDBJ databases">
        <title>Paraburkholderia sp. DCY113.</title>
        <authorList>
            <person name="Kang J."/>
        </authorList>
    </citation>
    <scope>NUCLEOTIDE SEQUENCE [LARGE SCALE GENOMIC DNA]</scope>
    <source>
        <strain evidence="1 2">DCY113</strain>
    </source>
</reference>
<comment type="caution">
    <text evidence="1">The sequence shown here is derived from an EMBL/GenBank/DDBJ whole genome shotgun (WGS) entry which is preliminary data.</text>
</comment>
<dbReference type="NCBIfam" id="TIGR01725">
    <property type="entry name" value="phge_HK97_gp10"/>
    <property type="match status" value="1"/>
</dbReference>
<protein>
    <recommendedName>
        <fullName evidence="3">HK97 gp10 family phage protein</fullName>
    </recommendedName>
</protein>
<gene>
    <name evidence="1" type="ORF">FVF58_01060</name>
</gene>
<dbReference type="Proteomes" id="UP000325273">
    <property type="component" value="Unassembled WGS sequence"/>
</dbReference>
<accession>A0A5B0HLM1</accession>
<keyword evidence="2" id="KW-1185">Reference proteome</keyword>
<name>A0A5B0HLM1_9BURK</name>
<dbReference type="AlphaFoldDB" id="A0A5B0HLM1"/>
<proteinExistence type="predicted"/>
<evidence type="ECO:0008006" key="3">
    <source>
        <dbReference type="Google" id="ProtNLM"/>
    </source>
</evidence>
<evidence type="ECO:0000313" key="1">
    <source>
        <dbReference type="EMBL" id="KAA1015972.1"/>
    </source>
</evidence>
<dbReference type="RefSeq" id="WP_149668099.1">
    <property type="nucleotide sequence ID" value="NZ_VTUZ01000001.1"/>
</dbReference>